<keyword evidence="1" id="KW-0812">Transmembrane</keyword>
<gene>
    <name evidence="2" type="ORF">G7068_05530</name>
</gene>
<evidence type="ECO:0000256" key="1">
    <source>
        <dbReference type="SAM" id="Phobius"/>
    </source>
</evidence>
<dbReference type="EMBL" id="CP049863">
    <property type="protein sequence ID" value="QIK62725.1"/>
    <property type="molecule type" value="Genomic_DNA"/>
</dbReference>
<sequence length="253" mass="26025">MAERKPRWWLRILSVVVVLGVLIGGAEFALRMIIPGVIEGVVRGQLHLTADHPVEVELGGSALLSAVQGGVGDVTINIDKVPLLDGVETDATFHAAKVPFNPLSGKISDGTVELVVPKDQLGNVVKMVTSGVAQTGEVQGGSLAVGRSVELFGQQVGLTAKIGLKVKDGAVEIEPQGVNAAGFDLNAEQLAAATGTLLDPILKPQTVCVKDQLPAGVTLTDITLSSTGSARITADLSPGIFSDPKQQAKGSCG</sequence>
<dbReference type="Proteomes" id="UP000502677">
    <property type="component" value="Chromosome"/>
</dbReference>
<keyword evidence="3" id="KW-1185">Reference proteome</keyword>
<accession>A0A6G7XDT0</accession>
<organism evidence="2 3">
    <name type="scientific">Leucobacter viscericola</name>
    <dbReference type="NCBI Taxonomy" id="2714935"/>
    <lineage>
        <taxon>Bacteria</taxon>
        <taxon>Bacillati</taxon>
        <taxon>Actinomycetota</taxon>
        <taxon>Actinomycetes</taxon>
        <taxon>Micrococcales</taxon>
        <taxon>Microbacteriaceae</taxon>
        <taxon>Leucobacter</taxon>
    </lineage>
</organism>
<dbReference type="AlphaFoldDB" id="A0A6G7XDT0"/>
<protein>
    <submittedName>
        <fullName evidence="2">DUF2993 domain-containing protein</fullName>
    </submittedName>
</protein>
<keyword evidence="1" id="KW-1133">Transmembrane helix</keyword>
<dbReference type="RefSeq" id="WP_166290021.1">
    <property type="nucleotide sequence ID" value="NZ_CP049863.1"/>
</dbReference>
<evidence type="ECO:0000313" key="3">
    <source>
        <dbReference type="Proteomes" id="UP000502677"/>
    </source>
</evidence>
<evidence type="ECO:0000313" key="2">
    <source>
        <dbReference type="EMBL" id="QIK62725.1"/>
    </source>
</evidence>
<keyword evidence="1" id="KW-0472">Membrane</keyword>
<name>A0A6G7XDT0_9MICO</name>
<dbReference type="KEGG" id="lvi:G7068_05530"/>
<feature type="transmembrane region" description="Helical" evidence="1">
    <location>
        <begin position="12"/>
        <end position="34"/>
    </location>
</feature>
<proteinExistence type="predicted"/>
<reference evidence="2 3" key="1">
    <citation type="submission" date="2020-03" db="EMBL/GenBank/DDBJ databases">
        <title>Leucobacter sp. nov., isolated from beetles.</title>
        <authorList>
            <person name="Hyun D.-W."/>
            <person name="Bae J.-W."/>
        </authorList>
    </citation>
    <scope>NUCLEOTIDE SEQUENCE [LARGE SCALE GENOMIC DNA]</scope>
    <source>
        <strain evidence="2 3">HDW9C</strain>
    </source>
</reference>